<accession>S4NZ73</accession>
<dbReference type="PANTHER" id="PTHR46115">
    <property type="entry name" value="THIOREDOXIN-LIKE PROTEIN 1"/>
    <property type="match status" value="1"/>
</dbReference>
<feature type="non-terminal residue" evidence="3">
    <location>
        <position position="125"/>
    </location>
</feature>
<keyword evidence="1" id="KW-1015">Disulfide bond</keyword>
<dbReference type="Pfam" id="PF00085">
    <property type="entry name" value="Thioredoxin"/>
    <property type="match status" value="1"/>
</dbReference>
<dbReference type="Gene3D" id="3.40.30.10">
    <property type="entry name" value="Glutaredoxin"/>
    <property type="match status" value="1"/>
</dbReference>
<evidence type="ECO:0000313" key="3">
    <source>
        <dbReference type="EMBL" id="JAA79030.1"/>
    </source>
</evidence>
<dbReference type="InterPro" id="IPR017937">
    <property type="entry name" value="Thioredoxin_CS"/>
</dbReference>
<dbReference type="EMBL" id="GAIX01013530">
    <property type="protein sequence ID" value="JAA79030.1"/>
    <property type="molecule type" value="Transcribed_RNA"/>
</dbReference>
<evidence type="ECO:0000259" key="2">
    <source>
        <dbReference type="PROSITE" id="PS51352"/>
    </source>
</evidence>
<dbReference type="PRINTS" id="PR00421">
    <property type="entry name" value="THIOREDOXIN"/>
</dbReference>
<dbReference type="InterPro" id="IPR013766">
    <property type="entry name" value="Thioredoxin_domain"/>
</dbReference>
<dbReference type="CDD" id="cd02947">
    <property type="entry name" value="TRX_family"/>
    <property type="match status" value="1"/>
</dbReference>
<dbReference type="PROSITE" id="PS51352">
    <property type="entry name" value="THIOREDOXIN_2"/>
    <property type="match status" value="1"/>
</dbReference>
<sequence length="125" mass="13816">MDVTEILNEEHFQAEIAKAGTKLVIVDFYATWCPPCQSIAPFFAKLPAKFPQAVYLKVDIDKCEETARNQHINVMPSFIFFRNGIIIDNIAGSNIQSLLNKVNEHYGTDGSGDDVAGHSNNSVTV</sequence>
<evidence type="ECO:0000256" key="1">
    <source>
        <dbReference type="ARBA" id="ARBA00023157"/>
    </source>
</evidence>
<proteinExistence type="predicted"/>
<dbReference type="PROSITE" id="PS00194">
    <property type="entry name" value="THIOREDOXIN_1"/>
    <property type="match status" value="1"/>
</dbReference>
<dbReference type="SUPFAM" id="SSF52833">
    <property type="entry name" value="Thioredoxin-like"/>
    <property type="match status" value="1"/>
</dbReference>
<name>S4NZ73_9NEOP</name>
<feature type="domain" description="Thioredoxin" evidence="2">
    <location>
        <begin position="1"/>
        <end position="107"/>
    </location>
</feature>
<protein>
    <submittedName>
        <fullName evidence="3">Thioredoxin-like</fullName>
    </submittedName>
</protein>
<dbReference type="AlphaFoldDB" id="S4NZ73"/>
<organism evidence="3">
    <name type="scientific">Pararge aegeria</name>
    <name type="common">speckled wood butterfly</name>
    <dbReference type="NCBI Taxonomy" id="116150"/>
    <lineage>
        <taxon>Eukaryota</taxon>
        <taxon>Metazoa</taxon>
        <taxon>Ecdysozoa</taxon>
        <taxon>Arthropoda</taxon>
        <taxon>Hexapoda</taxon>
        <taxon>Insecta</taxon>
        <taxon>Pterygota</taxon>
        <taxon>Neoptera</taxon>
        <taxon>Endopterygota</taxon>
        <taxon>Lepidoptera</taxon>
        <taxon>Glossata</taxon>
        <taxon>Ditrysia</taxon>
        <taxon>Papilionoidea</taxon>
        <taxon>Nymphalidae</taxon>
        <taxon>Satyrinae</taxon>
        <taxon>Satyrini</taxon>
        <taxon>Parargina</taxon>
        <taxon>Pararge</taxon>
    </lineage>
</organism>
<reference evidence="3" key="1">
    <citation type="journal article" date="2013" name="BMC Genomics">
        <title>Unscrambling butterfly oogenesis.</title>
        <authorList>
            <person name="Carter J.M."/>
            <person name="Baker S.C."/>
            <person name="Pink R."/>
            <person name="Carter D.R."/>
            <person name="Collins A."/>
            <person name="Tomlin J."/>
            <person name="Gibbs M."/>
            <person name="Breuker C.J."/>
        </authorList>
    </citation>
    <scope>NUCLEOTIDE SEQUENCE</scope>
    <source>
        <tissue evidence="3">Ovary</tissue>
    </source>
</reference>
<dbReference type="InterPro" id="IPR036249">
    <property type="entry name" value="Thioredoxin-like_sf"/>
</dbReference>
<reference evidence="3" key="2">
    <citation type="submission" date="2013-05" db="EMBL/GenBank/DDBJ databases">
        <authorList>
            <person name="Carter J.-M."/>
            <person name="Baker S.C."/>
            <person name="Pink R."/>
            <person name="Carter D.R.F."/>
            <person name="Collins A."/>
            <person name="Tomlin J."/>
            <person name="Gibbs M."/>
            <person name="Breuker C.J."/>
        </authorList>
    </citation>
    <scope>NUCLEOTIDE SEQUENCE</scope>
    <source>
        <tissue evidence="3">Ovary</tissue>
    </source>
</reference>